<evidence type="ECO:0000313" key="2">
    <source>
        <dbReference type="EMBL" id="EGR30419.1"/>
    </source>
</evidence>
<dbReference type="eggNOG" id="KOG1809">
    <property type="taxonomic scope" value="Eukaryota"/>
</dbReference>
<sequence length="540" mass="63429">MKVVQNSFLQLNVENIYINNQSEQVQYPVVFASDKKSVGENPPPFVFVYLNQDNNQNNNKQNIQNNNINTDQDKKMITQDEDQENIQVEQNSESLIQFNQKSEQNKENIQWINSLQIFIDYFEIKLDQQIIQTIICFKSQLDKLIYENPEKIKKEVVRISQNFQFQKLETFLLNNLNQSTTNYRKSLYIKQLNFQPIYFCLTLNMSDNKKKKQQVSAFSPLLIFSQLGLELVSIDQANIKLNALNQSFLYNTPENINARITKHYTTQFIQEIYKILGSFEVIGNPVKLLNEITINIRNLILEPLKALTQGEGRQAIGKIAQGIFTLIKNTLYSLYQTFKSITGLFTRILVKLTFHKKYQQERQVKINRQIKSLHDGFVIGGKNLINSFQDAIVGLYYRPLKGCKNRSILGFFLGIYQAIASLFIKPFVAVYDYTINIFDGLLNQAIYEEHVMEIRSRPPRLFQDKIVKFEYQLVVGVDIMQKLKINPEKYESILYYDEIKISERNIREVVLTDLRLIYAKVIFLKQKYLFFLKKKEKYLI</sequence>
<reference evidence="2 3" key="1">
    <citation type="submission" date="2011-07" db="EMBL/GenBank/DDBJ databases">
        <authorList>
            <person name="Coyne R."/>
            <person name="Brami D."/>
            <person name="Johnson J."/>
            <person name="Hostetler J."/>
            <person name="Hannick L."/>
            <person name="Clark T."/>
            <person name="Cassidy-Hanley D."/>
            <person name="Inman J."/>
        </authorList>
    </citation>
    <scope>NUCLEOTIDE SEQUENCE [LARGE SCALE GENOMIC DNA]</scope>
    <source>
        <strain evidence="2 3">G5</strain>
    </source>
</reference>
<dbReference type="EC" id="3.1.2.15" evidence="2"/>
<dbReference type="InterPro" id="IPR026847">
    <property type="entry name" value="VPS13"/>
</dbReference>
<dbReference type="PANTHER" id="PTHR16166:SF93">
    <property type="entry name" value="INTERMEMBRANE LIPID TRANSFER PROTEIN VPS13"/>
    <property type="match status" value="1"/>
</dbReference>
<name>G0QWJ0_ICHMU</name>
<accession>G0QWJ0</accession>
<dbReference type="GeneID" id="14906529"/>
<organism evidence="2 3">
    <name type="scientific">Ichthyophthirius multifiliis</name>
    <name type="common">White spot disease agent</name>
    <name type="synonym">Ich</name>
    <dbReference type="NCBI Taxonomy" id="5932"/>
    <lineage>
        <taxon>Eukaryota</taxon>
        <taxon>Sar</taxon>
        <taxon>Alveolata</taxon>
        <taxon>Ciliophora</taxon>
        <taxon>Intramacronucleata</taxon>
        <taxon>Oligohymenophorea</taxon>
        <taxon>Hymenostomatida</taxon>
        <taxon>Ophryoglenina</taxon>
        <taxon>Ichthyophthirius</taxon>
    </lineage>
</organism>
<dbReference type="AlphaFoldDB" id="G0QWJ0"/>
<keyword evidence="2" id="KW-0378">Hydrolase</keyword>
<dbReference type="InParanoid" id="G0QWJ0"/>
<dbReference type="OrthoDB" id="298113at2759"/>
<evidence type="ECO:0000313" key="3">
    <source>
        <dbReference type="Proteomes" id="UP000008983"/>
    </source>
</evidence>
<keyword evidence="3" id="KW-1185">Reference proteome</keyword>
<dbReference type="GO" id="GO:0045053">
    <property type="term" value="P:protein retention in Golgi apparatus"/>
    <property type="evidence" value="ECO:0007669"/>
    <property type="project" value="TreeGrafter"/>
</dbReference>
<dbReference type="PANTHER" id="PTHR16166">
    <property type="entry name" value="VACUOLAR PROTEIN SORTING-ASSOCIATED PROTEIN VPS13"/>
    <property type="match status" value="1"/>
</dbReference>
<proteinExistence type="inferred from homology"/>
<dbReference type="EMBL" id="GL983997">
    <property type="protein sequence ID" value="EGR30419.1"/>
    <property type="molecule type" value="Genomic_DNA"/>
</dbReference>
<dbReference type="RefSeq" id="XP_004032006.1">
    <property type="nucleotide sequence ID" value="XM_004031958.1"/>
</dbReference>
<evidence type="ECO:0000256" key="1">
    <source>
        <dbReference type="ARBA" id="ARBA00006545"/>
    </source>
</evidence>
<dbReference type="GO" id="GO:0016787">
    <property type="term" value="F:hydrolase activity"/>
    <property type="evidence" value="ECO:0007669"/>
    <property type="project" value="UniProtKB-KW"/>
</dbReference>
<protein>
    <submittedName>
        <fullName evidence="2">PH domain protein</fullName>
        <ecNumber evidence="2">3.1.2.15</ecNumber>
    </submittedName>
</protein>
<dbReference type="GO" id="GO:0006623">
    <property type="term" value="P:protein targeting to vacuole"/>
    <property type="evidence" value="ECO:0007669"/>
    <property type="project" value="TreeGrafter"/>
</dbReference>
<dbReference type="Proteomes" id="UP000008983">
    <property type="component" value="Unassembled WGS sequence"/>
</dbReference>
<comment type="similarity">
    <text evidence="1">Belongs to the VPS13 family.</text>
</comment>
<gene>
    <name evidence="2" type="ORF">IMG5_132660</name>
</gene>